<evidence type="ECO:0000313" key="2">
    <source>
        <dbReference type="Proteomes" id="UP000724584"/>
    </source>
</evidence>
<dbReference type="Proteomes" id="UP000724584">
    <property type="component" value="Unassembled WGS sequence"/>
</dbReference>
<proteinExistence type="predicted"/>
<keyword evidence="2" id="KW-1185">Reference proteome</keyword>
<protein>
    <submittedName>
        <fullName evidence="1">Uncharacterized protein</fullName>
    </submittedName>
</protein>
<evidence type="ECO:0000313" key="1">
    <source>
        <dbReference type="EMBL" id="KAH6631914.1"/>
    </source>
</evidence>
<gene>
    <name evidence="1" type="ORF">F5144DRAFT_235528</name>
</gene>
<dbReference type="EMBL" id="JAGIZQ010000004">
    <property type="protein sequence ID" value="KAH6631914.1"/>
    <property type="molecule type" value="Genomic_DNA"/>
</dbReference>
<name>A0ACB7PBI3_9PEZI</name>
<accession>A0ACB7PBI3</accession>
<organism evidence="1 2">
    <name type="scientific">Chaetomium tenue</name>
    <dbReference type="NCBI Taxonomy" id="1854479"/>
    <lineage>
        <taxon>Eukaryota</taxon>
        <taxon>Fungi</taxon>
        <taxon>Dikarya</taxon>
        <taxon>Ascomycota</taxon>
        <taxon>Pezizomycotina</taxon>
        <taxon>Sordariomycetes</taxon>
        <taxon>Sordariomycetidae</taxon>
        <taxon>Sordariales</taxon>
        <taxon>Chaetomiaceae</taxon>
        <taxon>Chaetomium</taxon>
    </lineage>
</organism>
<reference evidence="1 2" key="1">
    <citation type="journal article" date="2021" name="Nat. Commun.">
        <title>Genetic determinants of endophytism in the Arabidopsis root mycobiome.</title>
        <authorList>
            <person name="Mesny F."/>
            <person name="Miyauchi S."/>
            <person name="Thiergart T."/>
            <person name="Pickel B."/>
            <person name="Atanasova L."/>
            <person name="Karlsson M."/>
            <person name="Huettel B."/>
            <person name="Barry K.W."/>
            <person name="Haridas S."/>
            <person name="Chen C."/>
            <person name="Bauer D."/>
            <person name="Andreopoulos W."/>
            <person name="Pangilinan J."/>
            <person name="LaButti K."/>
            <person name="Riley R."/>
            <person name="Lipzen A."/>
            <person name="Clum A."/>
            <person name="Drula E."/>
            <person name="Henrissat B."/>
            <person name="Kohler A."/>
            <person name="Grigoriev I.V."/>
            <person name="Martin F.M."/>
            <person name="Hacquard S."/>
        </authorList>
    </citation>
    <scope>NUCLEOTIDE SEQUENCE [LARGE SCALE GENOMIC DNA]</scope>
    <source>
        <strain evidence="1 2">MPI-SDFR-AT-0079</strain>
    </source>
</reference>
<sequence>MSLSLRGPLFKCRTPCKARESYRRSRSLRLRPTRDVSMRCYVKAPISYVFHATGFANSILPVLREGGCLIDEATENAHESRGLANDGGCDPSGYYLQQSILDGSLSPGTVGNIAVGGATVRTAWICTDSQNEGITTLCFARTVKNTPTTCGRASQVVDDRE</sequence>
<comment type="caution">
    <text evidence="1">The sequence shown here is derived from an EMBL/GenBank/DDBJ whole genome shotgun (WGS) entry which is preliminary data.</text>
</comment>